<gene>
    <name evidence="1" type="ORF">DPRO_3841</name>
</gene>
<accession>A0A2C8FE32</accession>
<dbReference type="GO" id="GO:0016740">
    <property type="term" value="F:transferase activity"/>
    <property type="evidence" value="ECO:0007669"/>
    <property type="project" value="UniProtKB-KW"/>
</dbReference>
<dbReference type="AlphaFoldDB" id="A0A2C8FE32"/>
<dbReference type="Gene3D" id="2.160.10.10">
    <property type="entry name" value="Hexapeptide repeat proteins"/>
    <property type="match status" value="2"/>
</dbReference>
<dbReference type="KEGG" id="pprf:DPRO_3841"/>
<dbReference type="Pfam" id="PF18776">
    <property type="entry name" value="Hexapep_loop"/>
    <property type="match status" value="1"/>
</dbReference>
<sequence length="474" mass="52795">MEKLEALFDHITARVNVNLKPMGIDVRNLLKNAIPRERHLQYYAFYALTEDHPISFKFTHSNLAGTYMLGKTQVDRSVLYKSDVRGDELKRKGDVVEFNGVKTKLFYDEVIRIINSFLCKTLVHNHSKNPEVPEVFRILNTVAMHYSNIHGTTTEGVYLGPFSTVDLSVMHNCVVGDYSYVQAGDLSRQTIEPGRVWVKANGLFEFNYVYPEGVVEQYVKLDENGKLSGKFIDYVDEFKEDFVPIYSTVQLEQMHGNEAEGSYVSPYAVIKGDCTIGKNALIAQRAHIENSSIGEGANAQENCYIKNSTYEGGNVTAHGGKVINTTSGRNVFVGFNSFVHGTDENRITIGRDSIIMPHTIIDAVEPITIPENSAVWGYVTKQADLETQSVNLDDLAKATDVKLGNATFKGDGKAFVDAFRHRIQHILEENGAFYDGTDETRGHAQKTQDACFNILQPFQSGPDAGMYPAMTIGG</sequence>
<protein>
    <submittedName>
        <fullName evidence="1">Transferase hexapeptide repeat containing protein</fullName>
    </submittedName>
</protein>
<proteinExistence type="predicted"/>
<dbReference type="PANTHER" id="PTHR13061">
    <property type="entry name" value="DYNACTIN SUBUNIT P25"/>
    <property type="match status" value="1"/>
</dbReference>
<dbReference type="OrthoDB" id="5441734at2"/>
<dbReference type="SUPFAM" id="SSF51161">
    <property type="entry name" value="Trimeric LpxA-like enzymes"/>
    <property type="match status" value="1"/>
</dbReference>
<dbReference type="InterPro" id="IPR011004">
    <property type="entry name" value="Trimer_LpxA-like_sf"/>
</dbReference>
<organism evidence="1 2">
    <name type="scientific">Pseudodesulfovibrio profundus</name>
    <dbReference type="NCBI Taxonomy" id="57320"/>
    <lineage>
        <taxon>Bacteria</taxon>
        <taxon>Pseudomonadati</taxon>
        <taxon>Thermodesulfobacteriota</taxon>
        <taxon>Desulfovibrionia</taxon>
        <taxon>Desulfovibrionales</taxon>
        <taxon>Desulfovibrionaceae</taxon>
    </lineage>
</organism>
<evidence type="ECO:0000313" key="2">
    <source>
        <dbReference type="Proteomes" id="UP000219215"/>
    </source>
</evidence>
<keyword evidence="1" id="KW-0808">Transferase</keyword>
<dbReference type="PANTHER" id="PTHR13061:SF29">
    <property type="entry name" value="GAMMA CARBONIC ANHYDRASE-LIKE 1, MITOCHONDRIAL-RELATED"/>
    <property type="match status" value="1"/>
</dbReference>
<dbReference type="Proteomes" id="UP000219215">
    <property type="component" value="Chromosome DPRO"/>
</dbReference>
<dbReference type="InterPro" id="IPR050484">
    <property type="entry name" value="Transf_Hexapept/Carb_Anhydrase"/>
</dbReference>
<dbReference type="InterPro" id="IPR040730">
    <property type="entry name" value="Hexapep_loop"/>
</dbReference>
<dbReference type="EMBL" id="LT907975">
    <property type="protein sequence ID" value="SOB60758.1"/>
    <property type="molecule type" value="Genomic_DNA"/>
</dbReference>
<dbReference type="RefSeq" id="WP_097013438.1">
    <property type="nucleotide sequence ID" value="NZ_LT907975.1"/>
</dbReference>
<name>A0A2C8FE32_9BACT</name>
<reference evidence="2" key="1">
    <citation type="submission" date="2017-09" db="EMBL/GenBank/DDBJ databases">
        <authorList>
            <person name="Regsiter A."/>
            <person name="William W."/>
        </authorList>
    </citation>
    <scope>NUCLEOTIDE SEQUENCE [LARGE SCALE GENOMIC DNA]</scope>
    <source>
        <strain evidence="2">500-1</strain>
    </source>
</reference>
<evidence type="ECO:0000313" key="1">
    <source>
        <dbReference type="EMBL" id="SOB60758.1"/>
    </source>
</evidence>
<keyword evidence="2" id="KW-1185">Reference proteome</keyword>